<dbReference type="PANTHER" id="PTHR42836">
    <property type="entry name" value="7-CARBOXY-7-DEAZAGUANINE SYNTHASE"/>
    <property type="match status" value="1"/>
</dbReference>
<keyword evidence="3" id="KW-0479">Metal-binding</keyword>
<dbReference type="SFLD" id="SFLDS00029">
    <property type="entry name" value="Radical_SAM"/>
    <property type="match status" value="1"/>
</dbReference>
<gene>
    <name evidence="7" type="ORF">GS18_0219335</name>
</gene>
<dbReference type="Pfam" id="PF08756">
    <property type="entry name" value="YfkB"/>
    <property type="match status" value="1"/>
</dbReference>
<evidence type="ECO:0000256" key="2">
    <source>
        <dbReference type="ARBA" id="ARBA00022691"/>
    </source>
</evidence>
<dbReference type="PANTHER" id="PTHR42836:SF2">
    <property type="entry name" value="PROTEIN YFKA-RELATED"/>
    <property type="match status" value="1"/>
</dbReference>
<dbReference type="AlphaFoldDB" id="A0A084GJN2"/>
<dbReference type="CDD" id="cd01335">
    <property type="entry name" value="Radical_SAM"/>
    <property type="match status" value="1"/>
</dbReference>
<dbReference type="STRING" id="246786.GS18_0219335"/>
<keyword evidence="8" id="KW-1185">Reference proteome</keyword>
<dbReference type="PROSITE" id="PS51918">
    <property type="entry name" value="RADICAL_SAM"/>
    <property type="match status" value="1"/>
</dbReference>
<keyword evidence="5" id="KW-0411">Iron-sulfur</keyword>
<evidence type="ECO:0000313" key="7">
    <source>
        <dbReference type="EMBL" id="KEZ47544.1"/>
    </source>
</evidence>
<feature type="domain" description="Radical SAM core" evidence="6">
    <location>
        <begin position="27"/>
        <end position="257"/>
    </location>
</feature>
<evidence type="ECO:0000256" key="1">
    <source>
        <dbReference type="ARBA" id="ARBA00022485"/>
    </source>
</evidence>
<dbReference type="InterPro" id="IPR014866">
    <property type="entry name" value="YfkB"/>
</dbReference>
<dbReference type="SFLD" id="SFLDG01067">
    <property type="entry name" value="SPASM/twitch_domain_containing"/>
    <property type="match status" value="1"/>
</dbReference>
<protein>
    <recommendedName>
        <fullName evidence="6">Radical SAM core domain-containing protein</fullName>
    </recommendedName>
</protein>
<keyword evidence="4" id="KW-0408">Iron</keyword>
<accession>A0A084GJN2</accession>
<keyword evidence="2" id="KW-0949">S-adenosyl-L-methionine</keyword>
<evidence type="ECO:0000259" key="6">
    <source>
        <dbReference type="PROSITE" id="PS51918"/>
    </source>
</evidence>
<dbReference type="InterPro" id="IPR031004">
    <property type="entry name" value="rSAM_YfkAB"/>
</dbReference>
<dbReference type="Proteomes" id="UP000028549">
    <property type="component" value="Unassembled WGS sequence"/>
</dbReference>
<dbReference type="InterPro" id="IPR007197">
    <property type="entry name" value="rSAM"/>
</dbReference>
<dbReference type="InterPro" id="IPR058240">
    <property type="entry name" value="rSAM_sf"/>
</dbReference>
<evidence type="ECO:0000313" key="8">
    <source>
        <dbReference type="Proteomes" id="UP000028549"/>
    </source>
</evidence>
<dbReference type="InterPro" id="IPR013785">
    <property type="entry name" value="Aldolase_TIM"/>
</dbReference>
<proteinExistence type="predicted"/>
<dbReference type="Gene3D" id="3.20.20.70">
    <property type="entry name" value="Aldolase class I"/>
    <property type="match status" value="1"/>
</dbReference>
<evidence type="ECO:0000256" key="4">
    <source>
        <dbReference type="ARBA" id="ARBA00023004"/>
    </source>
</evidence>
<evidence type="ECO:0000256" key="3">
    <source>
        <dbReference type="ARBA" id="ARBA00022723"/>
    </source>
</evidence>
<sequence>MNASAVNLLPITPSHDPWEAYLDVKQYGKMTLTNVEFTTTTLCNMRCEHCAVGYTLSPKDPQALPLELILKRLEEVETLRSISITGGEPMLSRKSVDQYVLPLLKYARERGVRTQINSNLTLDLARYEKIAPYLDVLHISHNWGTLDDFAEGGFAMMEKKPSYAQRTAYFDRIVENSRALVDAGIMVSAETMLNKRTLPHMEKIHKQITEDMKCQRHEVHPMYPSDFASTLETLSLEETRAAIHHLLDIRNEDVWMLFGTLPFYACSTNVEDTELIKRLRASKNVTVRNDPDGRSRLNVNIFNGDIIVTDFGDTPELGNIQRDTLQSAYDRWNDTELARGLNCHCPAVSCLGPNLLVKNAYYPDVDFMTRKSVI</sequence>
<evidence type="ECO:0000256" key="5">
    <source>
        <dbReference type="ARBA" id="ARBA00023014"/>
    </source>
</evidence>
<dbReference type="EMBL" id="JNVC02000019">
    <property type="protein sequence ID" value="KEZ47544.1"/>
    <property type="molecule type" value="Genomic_DNA"/>
</dbReference>
<organism evidence="7 8">
    <name type="scientific">Metabacillus indicus</name>
    <name type="common">Bacillus indicus</name>
    <dbReference type="NCBI Taxonomy" id="246786"/>
    <lineage>
        <taxon>Bacteria</taxon>
        <taxon>Bacillati</taxon>
        <taxon>Bacillota</taxon>
        <taxon>Bacilli</taxon>
        <taxon>Bacillales</taxon>
        <taxon>Bacillaceae</taxon>
        <taxon>Metabacillus</taxon>
    </lineage>
</organism>
<name>A0A084GJN2_METID</name>
<keyword evidence="1" id="KW-0004">4Fe-4S</keyword>
<dbReference type="SFLD" id="SFLDG01097">
    <property type="entry name" value="Uncharacterised_Radical_SAM_Su"/>
    <property type="match status" value="1"/>
</dbReference>
<dbReference type="OrthoDB" id="2395634at2"/>
<dbReference type="GO" id="GO:0051539">
    <property type="term" value="F:4 iron, 4 sulfur cluster binding"/>
    <property type="evidence" value="ECO:0007669"/>
    <property type="project" value="UniProtKB-KW"/>
</dbReference>
<reference evidence="7 8" key="1">
    <citation type="journal article" date="2005" name="Int. J. Syst. Evol. Microbiol.">
        <title>Bacillus cibi sp. nov., isolated from jeotgal, a traditional Korean fermented seafood.</title>
        <authorList>
            <person name="Yoon J.H."/>
            <person name="Lee C.H."/>
            <person name="Oh T.K."/>
        </authorList>
    </citation>
    <scope>NUCLEOTIDE SEQUENCE [LARGE SCALE GENOMIC DNA]</scope>
    <source>
        <strain evidence="7 8">DSM 16189</strain>
    </source>
</reference>
<dbReference type="RefSeq" id="WP_029567103.1">
    <property type="nucleotide sequence ID" value="NZ_JNVC02000019.1"/>
</dbReference>
<dbReference type="SUPFAM" id="SSF102114">
    <property type="entry name" value="Radical SAM enzymes"/>
    <property type="match status" value="1"/>
</dbReference>
<dbReference type="Pfam" id="PF04055">
    <property type="entry name" value="Radical_SAM"/>
    <property type="match status" value="1"/>
</dbReference>
<dbReference type="GO" id="GO:0003824">
    <property type="term" value="F:catalytic activity"/>
    <property type="evidence" value="ECO:0007669"/>
    <property type="project" value="InterPro"/>
</dbReference>
<dbReference type="GO" id="GO:0046872">
    <property type="term" value="F:metal ion binding"/>
    <property type="evidence" value="ECO:0007669"/>
    <property type="project" value="UniProtKB-KW"/>
</dbReference>
<comment type="caution">
    <text evidence="7">The sequence shown here is derived from an EMBL/GenBank/DDBJ whole genome shotgun (WGS) entry which is preliminary data.</text>
</comment>
<dbReference type="NCBIfam" id="TIGR04478">
    <property type="entry name" value="rSAM_YfkAB"/>
    <property type="match status" value="1"/>
</dbReference>